<comment type="caution">
    <text evidence="1">The sequence shown here is derived from an EMBL/GenBank/DDBJ whole genome shotgun (WGS) entry which is preliminary data.</text>
</comment>
<evidence type="ECO:0000313" key="2">
    <source>
        <dbReference type="Proteomes" id="UP000683925"/>
    </source>
</evidence>
<dbReference type="Proteomes" id="UP000683925">
    <property type="component" value="Unassembled WGS sequence"/>
</dbReference>
<dbReference type="AlphaFoldDB" id="A0A8S1XKN4"/>
<evidence type="ECO:0000313" key="1">
    <source>
        <dbReference type="EMBL" id="CAD8201990.1"/>
    </source>
</evidence>
<reference evidence="1" key="1">
    <citation type="submission" date="2021-01" db="EMBL/GenBank/DDBJ databases">
        <authorList>
            <consortium name="Genoscope - CEA"/>
            <person name="William W."/>
        </authorList>
    </citation>
    <scope>NUCLEOTIDE SEQUENCE</scope>
</reference>
<proteinExistence type="predicted"/>
<organism evidence="1 2">
    <name type="scientific">Paramecium octaurelia</name>
    <dbReference type="NCBI Taxonomy" id="43137"/>
    <lineage>
        <taxon>Eukaryota</taxon>
        <taxon>Sar</taxon>
        <taxon>Alveolata</taxon>
        <taxon>Ciliophora</taxon>
        <taxon>Intramacronucleata</taxon>
        <taxon>Oligohymenophorea</taxon>
        <taxon>Peniculida</taxon>
        <taxon>Parameciidae</taxon>
        <taxon>Paramecium</taxon>
    </lineage>
</organism>
<gene>
    <name evidence="1" type="ORF">POCTA_138.1.T1260005</name>
</gene>
<keyword evidence="2" id="KW-1185">Reference proteome</keyword>
<protein>
    <submittedName>
        <fullName evidence="1">Uncharacterized protein</fullName>
    </submittedName>
</protein>
<accession>A0A8S1XKN4</accession>
<name>A0A8S1XKN4_PAROT</name>
<dbReference type="EMBL" id="CAJJDP010000126">
    <property type="protein sequence ID" value="CAD8201990.1"/>
    <property type="molecule type" value="Genomic_DNA"/>
</dbReference>
<sequence length="46" mass="5457">MIRIVGKNQLKLGSDILNKSGIMKQNKSFYYSQQILHKINIFYRLN</sequence>